<dbReference type="SMART" id="SM00421">
    <property type="entry name" value="HTH_LUXR"/>
    <property type="match status" value="1"/>
</dbReference>
<dbReference type="InterPro" id="IPR016032">
    <property type="entry name" value="Sig_transdc_resp-reg_C-effctor"/>
</dbReference>
<protein>
    <submittedName>
        <fullName evidence="1">LuxR family transcriptional regulator</fullName>
    </submittedName>
</protein>
<evidence type="ECO:0000313" key="2">
    <source>
        <dbReference type="Proteomes" id="UP000240475"/>
    </source>
</evidence>
<dbReference type="InterPro" id="IPR000792">
    <property type="entry name" value="Tscrpt_reg_LuxR_C"/>
</dbReference>
<dbReference type="Gene3D" id="1.10.10.10">
    <property type="entry name" value="Winged helix-like DNA-binding domain superfamily/Winged helix DNA-binding domain"/>
    <property type="match status" value="1"/>
</dbReference>
<sequence length="273" mass="30281">MGEYLLMEKNSEMTGDQSDYFMALGKLIESVGDARFASNMHKIIAATVSIDFLDLSEWTINEHERRIISVQPLGQESAGHKLMSPPSSPHEILLNRIVEGELTLLVHLKPTCSAGAACAGAPGFYNCNLVLHKSKKLWAISLYREHHHRDFSLSELSFLKNFSEALLPMLEQHAGAMLSSCMANAENEAFRQGALQLEHDFNEKLSRSKLRLSTREREICLGLLMGSSIRALADKLNVKSSSIETYLKRAAAKLGATGRNGLIKWMAGFSEES</sequence>
<organism evidence="1 2">
    <name type="scientific">Pseudomonas syringae pv. atrofaciens</name>
    <dbReference type="NCBI Taxonomy" id="192087"/>
    <lineage>
        <taxon>Bacteria</taxon>
        <taxon>Pseudomonadati</taxon>
        <taxon>Pseudomonadota</taxon>
        <taxon>Gammaproteobacteria</taxon>
        <taxon>Pseudomonadales</taxon>
        <taxon>Pseudomonadaceae</taxon>
        <taxon>Pseudomonas</taxon>
        <taxon>Pseudomonas syringae</taxon>
    </lineage>
</organism>
<dbReference type="Proteomes" id="UP000240475">
    <property type="component" value="Chromosome"/>
</dbReference>
<name>A0A0N8QAB1_PSESX</name>
<dbReference type="GO" id="GO:0003677">
    <property type="term" value="F:DNA binding"/>
    <property type="evidence" value="ECO:0007669"/>
    <property type="project" value="InterPro"/>
</dbReference>
<dbReference type="RefSeq" id="WP_017279818.1">
    <property type="nucleotide sequence ID" value="NZ_CP028490.1"/>
</dbReference>
<dbReference type="Pfam" id="PF00196">
    <property type="entry name" value="GerE"/>
    <property type="match status" value="1"/>
</dbReference>
<accession>A0A0N8QAB1</accession>
<gene>
    <name evidence="1" type="ORF">DA456_15070</name>
</gene>
<dbReference type="InterPro" id="IPR036388">
    <property type="entry name" value="WH-like_DNA-bd_sf"/>
</dbReference>
<dbReference type="GO" id="GO:0006355">
    <property type="term" value="P:regulation of DNA-templated transcription"/>
    <property type="evidence" value="ECO:0007669"/>
    <property type="project" value="InterPro"/>
</dbReference>
<proteinExistence type="predicted"/>
<dbReference type="SUPFAM" id="SSF46894">
    <property type="entry name" value="C-terminal effector domain of the bipartite response regulators"/>
    <property type="match status" value="1"/>
</dbReference>
<evidence type="ECO:0000313" key="1">
    <source>
        <dbReference type="EMBL" id="AVX24621.1"/>
    </source>
</evidence>
<reference evidence="1 2" key="1">
    <citation type="submission" date="2018-04" db="EMBL/GenBank/DDBJ databases">
        <authorList>
            <person name="Cha J.-S."/>
        </authorList>
    </citation>
    <scope>NUCLEOTIDE SEQUENCE [LARGE SCALE GENOMIC DNA]</scope>
    <source>
        <strain evidence="1 2">LMG5095</strain>
    </source>
</reference>
<dbReference type="EMBL" id="CP028490">
    <property type="protein sequence ID" value="AVX24621.1"/>
    <property type="molecule type" value="Genomic_DNA"/>
</dbReference>
<dbReference type="AlphaFoldDB" id="A0A0N8QAB1"/>